<name>A0A846RYK1_9MICO</name>
<gene>
    <name evidence="3" type="ORF">BKA07_001255</name>
</gene>
<protein>
    <submittedName>
        <fullName evidence="3">Lysophospholipase L1-like esterase</fullName>
    </submittedName>
</protein>
<dbReference type="CDD" id="cd01832">
    <property type="entry name" value="SGNH_hydrolase_like_1"/>
    <property type="match status" value="1"/>
</dbReference>
<reference evidence="3 4" key="1">
    <citation type="submission" date="2020-03" db="EMBL/GenBank/DDBJ databases">
        <title>Sequencing the genomes of 1000 actinobacteria strains.</title>
        <authorList>
            <person name="Klenk H.-P."/>
        </authorList>
    </citation>
    <scope>NUCLEOTIDE SEQUENCE [LARGE SCALE GENOMIC DNA]</scope>
    <source>
        <strain evidence="3 4">DSM 18964</strain>
    </source>
</reference>
<dbReference type="InterPro" id="IPR053140">
    <property type="entry name" value="GDSL_Rv0518-like"/>
</dbReference>
<organism evidence="3 4">
    <name type="scientific">Brevibacterium marinum</name>
    <dbReference type="NCBI Taxonomy" id="418643"/>
    <lineage>
        <taxon>Bacteria</taxon>
        <taxon>Bacillati</taxon>
        <taxon>Actinomycetota</taxon>
        <taxon>Actinomycetes</taxon>
        <taxon>Micrococcales</taxon>
        <taxon>Brevibacteriaceae</taxon>
        <taxon>Brevibacterium</taxon>
    </lineage>
</organism>
<comment type="caution">
    <text evidence="3">The sequence shown here is derived from an EMBL/GenBank/DDBJ whole genome shotgun (WGS) entry which is preliminary data.</text>
</comment>
<dbReference type="SUPFAM" id="SSF52266">
    <property type="entry name" value="SGNH hydrolase"/>
    <property type="match status" value="1"/>
</dbReference>
<feature type="region of interest" description="Disordered" evidence="1">
    <location>
        <begin position="242"/>
        <end position="265"/>
    </location>
</feature>
<evidence type="ECO:0000313" key="3">
    <source>
        <dbReference type="EMBL" id="NJC56220.1"/>
    </source>
</evidence>
<keyword evidence="4" id="KW-1185">Reference proteome</keyword>
<evidence type="ECO:0000256" key="1">
    <source>
        <dbReference type="SAM" id="MobiDB-lite"/>
    </source>
</evidence>
<dbReference type="InterPro" id="IPR036514">
    <property type="entry name" value="SGNH_hydro_sf"/>
</dbReference>
<dbReference type="Gene3D" id="3.40.50.1110">
    <property type="entry name" value="SGNH hydrolase"/>
    <property type="match status" value="1"/>
</dbReference>
<dbReference type="PANTHER" id="PTHR43784:SF2">
    <property type="entry name" value="GDSL-LIKE LIPASE_ACYLHYDROLASE, PUTATIVE (AFU_ORTHOLOGUE AFUA_2G00820)-RELATED"/>
    <property type="match status" value="1"/>
</dbReference>
<dbReference type="Pfam" id="PF13472">
    <property type="entry name" value="Lipase_GDSL_2"/>
    <property type="match status" value="1"/>
</dbReference>
<feature type="domain" description="SGNH hydrolase-type esterase" evidence="2">
    <location>
        <begin position="10"/>
        <end position="189"/>
    </location>
</feature>
<accession>A0A846RYK1</accession>
<evidence type="ECO:0000313" key="4">
    <source>
        <dbReference type="Proteomes" id="UP000576792"/>
    </source>
</evidence>
<dbReference type="RefSeq" id="WP_167950120.1">
    <property type="nucleotide sequence ID" value="NZ_BAAAPQ010000026.1"/>
</dbReference>
<dbReference type="Proteomes" id="UP000576792">
    <property type="component" value="Unassembled WGS sequence"/>
</dbReference>
<sequence length="265" mass="29157">MLETIGTYVAIGDSFSEGLMDPDPDGVDNRYRGWADRLAQMLVDSPVGSPDLAYANLAIRGRLLDSIVDEQVPKALAMKPDLVSFCAGGNDCLRPMADIDDLAGQFERAVVAFREAGIEVLMCNGFDTEISSPLIRAVRPRVGIYNAHLWSIAQRHGCHMTDVWGLRPLYAGDMWADDRIHLSPAGHDLVARQALATLESGHSLPAEGFAMPARPTRPIRDVVSEESKWAREHFAPWVGRRLRGQSSGDKLGAKLPDLTRVRRSE</sequence>
<proteinExistence type="predicted"/>
<dbReference type="AlphaFoldDB" id="A0A846RYK1"/>
<evidence type="ECO:0000259" key="2">
    <source>
        <dbReference type="Pfam" id="PF13472"/>
    </source>
</evidence>
<dbReference type="InterPro" id="IPR013830">
    <property type="entry name" value="SGNH_hydro"/>
</dbReference>
<dbReference type="EMBL" id="JAATJN010000001">
    <property type="protein sequence ID" value="NJC56220.1"/>
    <property type="molecule type" value="Genomic_DNA"/>
</dbReference>
<dbReference type="PANTHER" id="PTHR43784">
    <property type="entry name" value="GDSL-LIKE LIPASE/ACYLHYDROLASE, PUTATIVE (AFU_ORTHOLOGUE AFUA_2G00820)-RELATED"/>
    <property type="match status" value="1"/>
</dbReference>